<evidence type="ECO:0000256" key="9">
    <source>
        <dbReference type="SAM" id="MobiDB-lite"/>
    </source>
</evidence>
<keyword evidence="13" id="KW-1185">Reference proteome</keyword>
<feature type="domain" description="Cyclin-like" evidence="10">
    <location>
        <begin position="139"/>
        <end position="224"/>
    </location>
</feature>
<comment type="subcellular location">
    <subcellularLocation>
        <location evidence="1">Nucleus</location>
    </subcellularLocation>
</comment>
<evidence type="ECO:0000256" key="1">
    <source>
        <dbReference type="ARBA" id="ARBA00004123"/>
    </source>
</evidence>
<keyword evidence="3" id="KW-0597">Phosphoprotein</keyword>
<evidence type="ECO:0000256" key="3">
    <source>
        <dbReference type="ARBA" id="ARBA00022553"/>
    </source>
</evidence>
<reference evidence="12" key="2">
    <citation type="submission" date="2025-08" db="UniProtKB">
        <authorList>
            <consortium name="Ensembl"/>
        </authorList>
    </citation>
    <scope>IDENTIFICATION</scope>
</reference>
<dbReference type="CTD" id="9134"/>
<evidence type="ECO:0000256" key="5">
    <source>
        <dbReference type="ARBA" id="ARBA00023127"/>
    </source>
</evidence>
<dbReference type="Ensembl" id="ENSECRT00000025192.1">
    <property type="protein sequence ID" value="ENSECRP00000024656.1"/>
    <property type="gene ID" value="ENSECRG00000016705.1"/>
</dbReference>
<dbReference type="SMART" id="SM00385">
    <property type="entry name" value="CYCLIN"/>
    <property type="match status" value="1"/>
</dbReference>
<dbReference type="GO" id="GO:0005634">
    <property type="term" value="C:nucleus"/>
    <property type="evidence" value="ECO:0007669"/>
    <property type="project" value="UniProtKB-SubCell"/>
</dbReference>
<feature type="compositionally biased region" description="Low complexity" evidence="9">
    <location>
        <begin position="392"/>
        <end position="409"/>
    </location>
</feature>
<evidence type="ECO:0000256" key="6">
    <source>
        <dbReference type="ARBA" id="ARBA00023242"/>
    </source>
</evidence>
<keyword evidence="6" id="KW-0539">Nucleus</keyword>
<evidence type="ECO:0000259" key="10">
    <source>
        <dbReference type="SMART" id="SM00385"/>
    </source>
</evidence>
<reference evidence="12" key="1">
    <citation type="submission" date="2021-06" db="EMBL/GenBank/DDBJ databases">
        <authorList>
            <consortium name="Wellcome Sanger Institute Data Sharing"/>
        </authorList>
    </citation>
    <scope>NUCLEOTIDE SEQUENCE [LARGE SCALE GENOMIC DNA]</scope>
</reference>
<dbReference type="InterPro" id="IPR006671">
    <property type="entry name" value="Cyclin_N"/>
</dbReference>
<name>A0A8C4T287_ERPCA</name>
<feature type="region of interest" description="Disordered" evidence="9">
    <location>
        <begin position="388"/>
        <end position="409"/>
    </location>
</feature>
<protein>
    <submittedName>
        <fullName evidence="12">Cyclin E2</fullName>
    </submittedName>
</protein>
<dbReference type="Proteomes" id="UP000694620">
    <property type="component" value="Chromosome 13"/>
</dbReference>
<dbReference type="InterPro" id="IPR048258">
    <property type="entry name" value="Cyclins_cyclin-box"/>
</dbReference>
<dbReference type="AlphaFoldDB" id="A0A8C4T287"/>
<dbReference type="PANTHER" id="PTHR10177">
    <property type="entry name" value="CYCLINS"/>
    <property type="match status" value="1"/>
</dbReference>
<evidence type="ECO:0000256" key="4">
    <source>
        <dbReference type="ARBA" id="ARBA00022618"/>
    </source>
</evidence>
<dbReference type="PROSITE" id="PS00292">
    <property type="entry name" value="CYCLINS"/>
    <property type="match status" value="1"/>
</dbReference>
<evidence type="ECO:0000313" key="13">
    <source>
        <dbReference type="Proteomes" id="UP000694620"/>
    </source>
</evidence>
<proteinExistence type="inferred from homology"/>
<evidence type="ECO:0000256" key="2">
    <source>
        <dbReference type="ARBA" id="ARBA00007143"/>
    </source>
</evidence>
<comment type="similarity">
    <text evidence="2">Belongs to the cyclin family. Cyclin E subfamily.</text>
</comment>
<gene>
    <name evidence="12" type="primary">CCNE2</name>
    <name evidence="12" type="synonym">ccne2</name>
</gene>
<organism evidence="12 13">
    <name type="scientific">Erpetoichthys calabaricus</name>
    <name type="common">Rope fish</name>
    <name type="synonym">Calamoichthys calabaricus</name>
    <dbReference type="NCBI Taxonomy" id="27687"/>
    <lineage>
        <taxon>Eukaryota</taxon>
        <taxon>Metazoa</taxon>
        <taxon>Chordata</taxon>
        <taxon>Craniata</taxon>
        <taxon>Vertebrata</taxon>
        <taxon>Euteleostomi</taxon>
        <taxon>Actinopterygii</taxon>
        <taxon>Polypteriformes</taxon>
        <taxon>Polypteridae</taxon>
        <taxon>Erpetoichthys</taxon>
    </lineage>
</organism>
<dbReference type="GeneTree" id="ENSGT00940000156934"/>
<evidence type="ECO:0000313" key="12">
    <source>
        <dbReference type="Ensembl" id="ENSECRP00000024656.1"/>
    </source>
</evidence>
<dbReference type="InterPro" id="IPR013763">
    <property type="entry name" value="Cyclin-like_dom"/>
</dbReference>
<keyword evidence="5 8" id="KW-0195">Cyclin</keyword>
<reference evidence="12" key="3">
    <citation type="submission" date="2025-09" db="UniProtKB">
        <authorList>
            <consortium name="Ensembl"/>
        </authorList>
    </citation>
    <scope>IDENTIFICATION</scope>
</reference>
<keyword evidence="7" id="KW-0131">Cell cycle</keyword>
<dbReference type="SMART" id="SM01332">
    <property type="entry name" value="Cyclin_C"/>
    <property type="match status" value="1"/>
</dbReference>
<dbReference type="GO" id="GO:0051301">
    <property type="term" value="P:cell division"/>
    <property type="evidence" value="ECO:0007669"/>
    <property type="project" value="UniProtKB-KW"/>
</dbReference>
<dbReference type="FunFam" id="1.10.472.10:FF:000024">
    <property type="entry name" value="G1/S-specific cyclin-E1"/>
    <property type="match status" value="1"/>
</dbReference>
<keyword evidence="4" id="KW-0132">Cell division</keyword>
<dbReference type="SUPFAM" id="SSF47954">
    <property type="entry name" value="Cyclin-like"/>
    <property type="match status" value="2"/>
</dbReference>
<dbReference type="InterPro" id="IPR004367">
    <property type="entry name" value="Cyclin_C-dom"/>
</dbReference>
<dbReference type="InterPro" id="IPR036915">
    <property type="entry name" value="Cyclin-like_sf"/>
</dbReference>
<dbReference type="GeneID" id="114663706"/>
<accession>A0A8C4T287</accession>
<feature type="domain" description="Cyclin C-terminal" evidence="11">
    <location>
        <begin position="233"/>
        <end position="355"/>
    </location>
</feature>
<dbReference type="RefSeq" id="XP_028673457.1">
    <property type="nucleotide sequence ID" value="XM_028817624.2"/>
</dbReference>
<evidence type="ECO:0000259" key="11">
    <source>
        <dbReference type="SMART" id="SM01332"/>
    </source>
</evidence>
<sequence length="409" mass="46932">MSRRSVRLQARNEIGCPPRINTTRKRRCEIQIDEPELTVIKKHNYEIQSCWAPGVASPCILIETPHKEIETTTTDFSGFKQYRFKNLFIKPSPLPHLSWANSDDVWIRMLNKEVKYTHNKGFLYQHPMLQPKMRAILLDWLLEVCEVYALHRETFYLAQDFFDRFMVTQENINKNMLQLIGISTLFIASKIEEIYPPKLHEFAYVTDGACSVEEIIDMELIILKALNWDLCPETIISWLKLYIQMASLDEERNVLLPQFPQETFIQVAQLLDLCILDINCLEYQYGVLAAAAFYHYTSFELVQKVSGLDWDSISNCVNWMLPFVQTIKGDSTAVLKEFKKTATEDSHNIQTHTNYLAMLDAALKKQTEVSPGCLSPASLGGILTPPKSTEKLSSCTLSKQSSSLVPYSP</sequence>
<dbReference type="Pfam" id="PF00134">
    <property type="entry name" value="Cyclin_N"/>
    <property type="match status" value="1"/>
</dbReference>
<dbReference type="InterPro" id="IPR039361">
    <property type="entry name" value="Cyclin"/>
</dbReference>
<dbReference type="RefSeq" id="XP_028673456.1">
    <property type="nucleotide sequence ID" value="XM_028817623.2"/>
</dbReference>
<evidence type="ECO:0000256" key="7">
    <source>
        <dbReference type="ARBA" id="ARBA00023306"/>
    </source>
</evidence>
<dbReference type="Gene3D" id="1.10.472.10">
    <property type="entry name" value="Cyclin-like"/>
    <property type="match status" value="2"/>
</dbReference>
<dbReference type="Pfam" id="PF02984">
    <property type="entry name" value="Cyclin_C"/>
    <property type="match status" value="1"/>
</dbReference>
<evidence type="ECO:0000256" key="8">
    <source>
        <dbReference type="RuleBase" id="RU000383"/>
    </source>
</evidence>